<proteinExistence type="predicted"/>
<protein>
    <submittedName>
        <fullName evidence="2">Uncharacterized protein</fullName>
    </submittedName>
</protein>
<dbReference type="Proteomes" id="UP000231019">
    <property type="component" value="Unassembled WGS sequence"/>
</dbReference>
<dbReference type="AlphaFoldDB" id="A0A2M7G5E3"/>
<comment type="caution">
    <text evidence="2">The sequence shown here is derived from an EMBL/GenBank/DDBJ whole genome shotgun (WGS) entry which is preliminary data.</text>
</comment>
<gene>
    <name evidence="2" type="ORF">COW36_10400</name>
</gene>
<evidence type="ECO:0000256" key="1">
    <source>
        <dbReference type="SAM" id="MobiDB-lite"/>
    </source>
</evidence>
<evidence type="ECO:0000313" key="2">
    <source>
        <dbReference type="EMBL" id="PIW17042.1"/>
    </source>
</evidence>
<accession>A0A2M7G5E3</accession>
<dbReference type="EMBL" id="PFFQ01000031">
    <property type="protein sequence ID" value="PIW17042.1"/>
    <property type="molecule type" value="Genomic_DNA"/>
</dbReference>
<reference evidence="2 3" key="1">
    <citation type="submission" date="2017-09" db="EMBL/GenBank/DDBJ databases">
        <title>Depth-based differentiation of microbial function through sediment-hosted aquifers and enrichment of novel symbionts in the deep terrestrial subsurface.</title>
        <authorList>
            <person name="Probst A.J."/>
            <person name="Ladd B."/>
            <person name="Jarett J.K."/>
            <person name="Geller-Mcgrath D.E."/>
            <person name="Sieber C.M."/>
            <person name="Emerson J.B."/>
            <person name="Anantharaman K."/>
            <person name="Thomas B.C."/>
            <person name="Malmstrom R."/>
            <person name="Stieglmeier M."/>
            <person name="Klingl A."/>
            <person name="Woyke T."/>
            <person name="Ryan C.M."/>
            <person name="Banfield J.F."/>
        </authorList>
    </citation>
    <scope>NUCLEOTIDE SEQUENCE [LARGE SCALE GENOMIC DNA]</scope>
    <source>
        <strain evidence="2">CG17_big_fil_post_rev_8_21_14_2_50_48_46</strain>
    </source>
</reference>
<organism evidence="2 3">
    <name type="scientific">bacterium (Candidatus Blackallbacteria) CG17_big_fil_post_rev_8_21_14_2_50_48_46</name>
    <dbReference type="NCBI Taxonomy" id="2014261"/>
    <lineage>
        <taxon>Bacteria</taxon>
        <taxon>Candidatus Blackallbacteria</taxon>
    </lineage>
</organism>
<feature type="region of interest" description="Disordered" evidence="1">
    <location>
        <begin position="50"/>
        <end position="85"/>
    </location>
</feature>
<sequence length="116" mass="12909">MQGQKMTSTQGLTDEQVEELLHALLDFHSLLVGLTDRFHSRLAQLEQQFSQERSAAPVLGQPIPSGPLPRPETRAAEPETQSTPGSISLLKELEDEVFEPDTGEEFAIVDFDDDEF</sequence>
<evidence type="ECO:0000313" key="3">
    <source>
        <dbReference type="Proteomes" id="UP000231019"/>
    </source>
</evidence>
<name>A0A2M7G5E3_9BACT</name>